<dbReference type="InterPro" id="IPR013087">
    <property type="entry name" value="Znf_C2H2_type"/>
</dbReference>
<dbReference type="CDD" id="cd22541">
    <property type="entry name" value="SP5_N"/>
    <property type="match status" value="1"/>
</dbReference>
<dbReference type="FunFam" id="3.30.160.60:FF:000624">
    <property type="entry name" value="zinc finger protein 697"/>
    <property type="match status" value="1"/>
</dbReference>
<dbReference type="GO" id="GO:0004198">
    <property type="term" value="F:calcium-dependent cysteine-type endopeptidase activity"/>
    <property type="evidence" value="ECO:0007669"/>
    <property type="project" value="InterPro"/>
</dbReference>
<dbReference type="PROSITE" id="PS50157">
    <property type="entry name" value="ZINC_FINGER_C2H2_2"/>
    <property type="match status" value="2"/>
</dbReference>
<dbReference type="Gene3D" id="2.60.120.380">
    <property type="match status" value="1"/>
</dbReference>
<dbReference type="Proteomes" id="UP000675881">
    <property type="component" value="Chromosome 3"/>
</dbReference>
<comment type="subcellular location">
    <subcellularLocation>
        <location evidence="1">Nucleus</location>
    </subcellularLocation>
</comment>
<evidence type="ECO:0000256" key="4">
    <source>
        <dbReference type="ARBA" id="ARBA00022723"/>
    </source>
</evidence>
<organism evidence="13 14">
    <name type="scientific">Lepeophtheirus salmonis</name>
    <name type="common">Salmon louse</name>
    <name type="synonym">Caligus salmonis</name>
    <dbReference type="NCBI Taxonomy" id="72036"/>
    <lineage>
        <taxon>Eukaryota</taxon>
        <taxon>Metazoa</taxon>
        <taxon>Ecdysozoa</taxon>
        <taxon>Arthropoda</taxon>
        <taxon>Crustacea</taxon>
        <taxon>Multicrustacea</taxon>
        <taxon>Hexanauplia</taxon>
        <taxon>Copepoda</taxon>
        <taxon>Siphonostomatoida</taxon>
        <taxon>Caligidae</taxon>
        <taxon>Lepeophtheirus</taxon>
    </lineage>
</organism>
<evidence type="ECO:0000256" key="2">
    <source>
        <dbReference type="ARBA" id="ARBA00007623"/>
    </source>
</evidence>
<dbReference type="Gene3D" id="3.30.160.60">
    <property type="entry name" value="Classic Zinc Finger"/>
    <property type="match status" value="2"/>
</dbReference>
<dbReference type="PROSITE" id="PS00139">
    <property type="entry name" value="THIOL_PROTEASE_CYS"/>
    <property type="match status" value="1"/>
</dbReference>
<keyword evidence="7 13" id="KW-0378">Hydrolase</keyword>
<reference evidence="13" key="1">
    <citation type="submission" date="2021-02" db="EMBL/GenBank/DDBJ databases">
        <authorList>
            <person name="Bekaert M."/>
        </authorList>
    </citation>
    <scope>NUCLEOTIDE SEQUENCE</scope>
    <source>
        <strain evidence="13">IoA-00</strain>
    </source>
</reference>
<dbReference type="PROSITE" id="PS00028">
    <property type="entry name" value="ZINC_FINGER_C2H2_1"/>
    <property type="match status" value="2"/>
</dbReference>
<keyword evidence="6" id="KW-0863">Zinc-finger</keyword>
<evidence type="ECO:0000256" key="9">
    <source>
        <dbReference type="ARBA" id="ARBA00022833"/>
    </source>
</evidence>
<evidence type="ECO:0000256" key="7">
    <source>
        <dbReference type="ARBA" id="ARBA00022801"/>
    </source>
</evidence>
<keyword evidence="4" id="KW-0479">Metal-binding</keyword>
<evidence type="ECO:0000256" key="11">
    <source>
        <dbReference type="PIRSR" id="PIRSR622684-1"/>
    </source>
</evidence>
<gene>
    <name evidence="13" type="ORF">LSAA_7401</name>
</gene>
<dbReference type="InterPro" id="IPR038765">
    <property type="entry name" value="Papain-like_cys_pep_sf"/>
</dbReference>
<dbReference type="CDD" id="cd00044">
    <property type="entry name" value="CysPc"/>
    <property type="match status" value="1"/>
</dbReference>
<dbReference type="InterPro" id="IPR036213">
    <property type="entry name" value="Calpain_III_sf"/>
</dbReference>
<comment type="similarity">
    <text evidence="2">Belongs to the peptidase C2 family.</text>
</comment>
<name>A0A7R8H5F4_LEPSM</name>
<dbReference type="InterPro" id="IPR000169">
    <property type="entry name" value="Pept_cys_AS"/>
</dbReference>
<dbReference type="InterPro" id="IPR001300">
    <property type="entry name" value="Peptidase_C2_calpain_cat"/>
</dbReference>
<keyword evidence="5" id="KW-0677">Repeat</keyword>
<dbReference type="SMART" id="SM00230">
    <property type="entry name" value="CysPc"/>
    <property type="match status" value="1"/>
</dbReference>
<evidence type="ECO:0000256" key="5">
    <source>
        <dbReference type="ARBA" id="ARBA00022737"/>
    </source>
</evidence>
<feature type="active site" evidence="11">
    <location>
        <position position="302"/>
    </location>
</feature>
<dbReference type="SUPFAM" id="SSF49758">
    <property type="entry name" value="Calpain large subunit, middle domain (domain III)"/>
    <property type="match status" value="1"/>
</dbReference>
<dbReference type="PRINTS" id="PR00704">
    <property type="entry name" value="CALPAIN"/>
</dbReference>
<dbReference type="PANTHER" id="PTHR10183:SF427">
    <property type="entry name" value="CALPAIN-9-LIKE ISOFORM X1"/>
    <property type="match status" value="1"/>
</dbReference>
<evidence type="ECO:0000256" key="3">
    <source>
        <dbReference type="ARBA" id="ARBA00022670"/>
    </source>
</evidence>
<dbReference type="SMART" id="SM00355">
    <property type="entry name" value="ZnF_C2H2"/>
    <property type="match status" value="2"/>
</dbReference>
<dbReference type="FunFam" id="3.90.70.10:FF:000001">
    <property type="entry name" value="Calpain-1 catalytic subunit"/>
    <property type="match status" value="1"/>
</dbReference>
<dbReference type="GO" id="GO:0006508">
    <property type="term" value="P:proteolysis"/>
    <property type="evidence" value="ECO:0007669"/>
    <property type="project" value="UniProtKB-KW"/>
</dbReference>
<dbReference type="OrthoDB" id="424753at2759"/>
<dbReference type="AlphaFoldDB" id="A0A7R8H5F4"/>
<keyword evidence="14" id="KW-1185">Reference proteome</keyword>
<sequence>METQERLKHNTFNIGTKPRCSNSDQFDTLFDPKEYHKDNESITDIGVPMEEDDSVDFRFGGQDNHYAEQFYENIIIKLRKGNKLFVDPAFPPNDSSIFSELHNRRSYVQWMRASELSLNPKFIQEGATRFDINQGRLGDCWFLAAVGNLTLKPKLFQNVVPMDQNFEDSQGMFRFRFYRFGEWSNSPNEYWSSLLEKAYAKLNGCYQSLSGGLINEAMVDFTGGCPEHYDLMNLEQIPRDMFRIMRKAMKRNSLMGAGIMPNQNVYENKLDNGLVQGHAYSMTGLTTVTASNKKVDLLRVRNPWGNFMEWKGAWSDHSQEWNTLANEDKERLNHDKDDDGEFYISKEDFFSHFDFLEVCHLTEDSLDEKEIASGKLFWYKQEFHGSWNIGETAGGCANNFRSFVKNPQFKLILTEKDSDSEDELEDVSTYERKITNFTKKKKKRLRGVNVRAATCIEKSKGRAFTTKKTFTNVSLFFLFFNEGENESEEGVINTRKFPQKLPYFFPLSRRVTMIDLRTSPTSYNYDHQQFHNQNQSNFLRYNSVVNQPNQDPIGLLKDTKASRVETPTKHSETIINLITTHISIPTQTSIKETYTSLRSSIQIRESGGQTTHFIMTIINSSNLQQGTSTPEQTPQQPPSHSGTYPPYPVSSEPEQPSFEEPDSSTAPTSEHLSKETANKRKSKRCKCPNCTAPNLDPSVKKPPAHIRWHIGDRPFECLWPSCGKTFTRSDELARHARTHTGEKRFQCGDCMKGFSRSDHLAKHRKTHEKKMKKEKWMSGQKGISSLRVHHRFFEVVNRSLLFQI</sequence>
<keyword evidence="8" id="KW-0788">Thiol protease</keyword>
<evidence type="ECO:0000256" key="10">
    <source>
        <dbReference type="ARBA" id="ARBA00023242"/>
    </source>
</evidence>
<evidence type="ECO:0000256" key="1">
    <source>
        <dbReference type="ARBA" id="ARBA00004123"/>
    </source>
</evidence>
<evidence type="ECO:0000256" key="8">
    <source>
        <dbReference type="ARBA" id="ARBA00022807"/>
    </source>
</evidence>
<dbReference type="GO" id="GO:0005634">
    <property type="term" value="C:nucleus"/>
    <property type="evidence" value="ECO:0007669"/>
    <property type="project" value="UniProtKB-SubCell"/>
</dbReference>
<evidence type="ECO:0000256" key="12">
    <source>
        <dbReference type="SAM" id="MobiDB-lite"/>
    </source>
</evidence>
<dbReference type="InterPro" id="IPR022682">
    <property type="entry name" value="Calpain_domain_III"/>
</dbReference>
<feature type="active site" evidence="11">
    <location>
        <position position="278"/>
    </location>
</feature>
<dbReference type="FunFam" id="3.30.160.60:FF:000018">
    <property type="entry name" value="Krueppel-like factor 15"/>
    <property type="match status" value="1"/>
</dbReference>
<keyword evidence="3" id="KW-0645">Protease</keyword>
<accession>A0A7R8H5F4</accession>
<protein>
    <submittedName>
        <fullName evidence="13">CAPNN</fullName>
        <ecNumber evidence="13">3.4.22.-</ecNumber>
    </submittedName>
</protein>
<feature type="active site" evidence="11">
    <location>
        <position position="140"/>
    </location>
</feature>
<feature type="region of interest" description="Disordered" evidence="12">
    <location>
        <begin position="623"/>
        <end position="687"/>
    </location>
</feature>
<dbReference type="GO" id="GO:0008270">
    <property type="term" value="F:zinc ion binding"/>
    <property type="evidence" value="ECO:0007669"/>
    <property type="project" value="UniProtKB-KW"/>
</dbReference>
<evidence type="ECO:0000313" key="13">
    <source>
        <dbReference type="EMBL" id="CAF2881776.1"/>
    </source>
</evidence>
<dbReference type="Pfam" id="PF01067">
    <property type="entry name" value="Calpain_III"/>
    <property type="match status" value="1"/>
</dbReference>
<keyword evidence="9" id="KW-0862">Zinc</keyword>
<dbReference type="Pfam" id="PF00096">
    <property type="entry name" value="zf-C2H2"/>
    <property type="match status" value="2"/>
</dbReference>
<dbReference type="SUPFAM" id="SSF57667">
    <property type="entry name" value="beta-beta-alpha zinc fingers"/>
    <property type="match status" value="1"/>
</dbReference>
<dbReference type="Pfam" id="PF00648">
    <property type="entry name" value="Peptidase_C2"/>
    <property type="match status" value="2"/>
</dbReference>
<dbReference type="SUPFAM" id="SSF54001">
    <property type="entry name" value="Cysteine proteinases"/>
    <property type="match status" value="1"/>
</dbReference>
<feature type="compositionally biased region" description="Low complexity" evidence="12">
    <location>
        <begin position="624"/>
        <end position="641"/>
    </location>
</feature>
<dbReference type="InterPro" id="IPR022684">
    <property type="entry name" value="Calpain_cysteine_protease"/>
</dbReference>
<evidence type="ECO:0000256" key="6">
    <source>
        <dbReference type="ARBA" id="ARBA00022771"/>
    </source>
</evidence>
<keyword evidence="10" id="KW-0539">Nucleus</keyword>
<dbReference type="PROSITE" id="PS50203">
    <property type="entry name" value="CALPAIN_CAT"/>
    <property type="match status" value="1"/>
</dbReference>
<dbReference type="GO" id="GO:0005737">
    <property type="term" value="C:cytoplasm"/>
    <property type="evidence" value="ECO:0007669"/>
    <property type="project" value="TreeGrafter"/>
</dbReference>
<dbReference type="EMBL" id="HG994582">
    <property type="protein sequence ID" value="CAF2881776.1"/>
    <property type="molecule type" value="Genomic_DNA"/>
</dbReference>
<dbReference type="EC" id="3.4.22.-" evidence="13"/>
<evidence type="ECO:0000313" key="14">
    <source>
        <dbReference type="Proteomes" id="UP000675881"/>
    </source>
</evidence>
<proteinExistence type="inferred from homology"/>
<dbReference type="PANTHER" id="PTHR10183">
    <property type="entry name" value="CALPAIN"/>
    <property type="match status" value="1"/>
</dbReference>
<dbReference type="InterPro" id="IPR036236">
    <property type="entry name" value="Znf_C2H2_sf"/>
</dbReference>
<dbReference type="Gene3D" id="3.90.70.10">
    <property type="entry name" value="Cysteine proteinases"/>
    <property type="match status" value="1"/>
</dbReference>